<evidence type="ECO:0000256" key="12">
    <source>
        <dbReference type="ARBA" id="ARBA00022741"/>
    </source>
</evidence>
<dbReference type="InterPro" id="IPR018109">
    <property type="entry name" value="Folylpolyglutamate_synth_CS"/>
</dbReference>
<evidence type="ECO:0000256" key="5">
    <source>
        <dbReference type="ARBA" id="ARBA00008276"/>
    </source>
</evidence>
<evidence type="ECO:0000256" key="14">
    <source>
        <dbReference type="ARBA" id="ARBA00022842"/>
    </source>
</evidence>
<dbReference type="SUPFAM" id="SSF53623">
    <property type="entry name" value="MurD-like peptide ligases, catalytic domain"/>
    <property type="match status" value="1"/>
</dbReference>
<comment type="similarity">
    <text evidence="5 23">Belongs to the folylpolyglutamate synthase family.</text>
</comment>
<evidence type="ECO:0000313" key="27">
    <source>
        <dbReference type="EMBL" id="OWY31382.1"/>
    </source>
</evidence>
<dbReference type="GO" id="GO:0005737">
    <property type="term" value="C:cytoplasm"/>
    <property type="evidence" value="ECO:0007669"/>
    <property type="project" value="TreeGrafter"/>
</dbReference>
<comment type="catalytic activity">
    <reaction evidence="19">
        <text>(6S)-5,6,7,8-tetrahydrofolyl-(gamma-L-Glu)(n) + L-glutamate + ATP = (6S)-5,6,7,8-tetrahydrofolyl-(gamma-L-Glu)(n+1) + ADP + phosphate + H(+)</text>
        <dbReference type="Rhea" id="RHEA:10580"/>
        <dbReference type="Rhea" id="RHEA-COMP:14738"/>
        <dbReference type="Rhea" id="RHEA-COMP:14740"/>
        <dbReference type="ChEBI" id="CHEBI:15378"/>
        <dbReference type="ChEBI" id="CHEBI:29985"/>
        <dbReference type="ChEBI" id="CHEBI:30616"/>
        <dbReference type="ChEBI" id="CHEBI:43474"/>
        <dbReference type="ChEBI" id="CHEBI:141005"/>
        <dbReference type="ChEBI" id="CHEBI:456216"/>
        <dbReference type="EC" id="6.3.2.17"/>
    </reaction>
</comment>
<comment type="pathway">
    <text evidence="3">Cofactor biosynthesis; tetrahydrofolate biosynthesis; 7,8-dihydrofolate from 2-amino-4-hydroxy-6-hydroxymethyl-7,8-dihydropteridine diphosphate and 4-aminobenzoate: step 2/2.</text>
</comment>
<evidence type="ECO:0000256" key="9">
    <source>
        <dbReference type="ARBA" id="ARBA00019357"/>
    </source>
</evidence>
<dbReference type="PROSITE" id="PS01011">
    <property type="entry name" value="FOLYLPOLYGLU_SYNT_1"/>
    <property type="match status" value="1"/>
</dbReference>
<evidence type="ECO:0000256" key="3">
    <source>
        <dbReference type="ARBA" id="ARBA00004799"/>
    </source>
</evidence>
<evidence type="ECO:0000256" key="23">
    <source>
        <dbReference type="PIRNR" id="PIRNR001563"/>
    </source>
</evidence>
<dbReference type="UniPathway" id="UPA00077">
    <property type="reaction ID" value="UER00157"/>
</dbReference>
<proteinExistence type="inferred from homology"/>
<evidence type="ECO:0000256" key="8">
    <source>
        <dbReference type="ARBA" id="ARBA00013025"/>
    </source>
</evidence>
<keyword evidence="15" id="KW-0289">Folate biosynthesis</keyword>
<dbReference type="EMBL" id="JABFMT010000004">
    <property type="protein sequence ID" value="NUU01209.1"/>
    <property type="molecule type" value="Genomic_DNA"/>
</dbReference>
<evidence type="ECO:0000256" key="7">
    <source>
        <dbReference type="ARBA" id="ARBA00013023"/>
    </source>
</evidence>
<evidence type="ECO:0000256" key="6">
    <source>
        <dbReference type="ARBA" id="ARBA00011245"/>
    </source>
</evidence>
<evidence type="ECO:0000256" key="17">
    <source>
        <dbReference type="ARBA" id="ARBA00030592"/>
    </source>
</evidence>
<dbReference type="OrthoDB" id="9809356at2"/>
<evidence type="ECO:0000256" key="16">
    <source>
        <dbReference type="ARBA" id="ARBA00030048"/>
    </source>
</evidence>
<keyword evidence="10 23" id="KW-0436">Ligase</keyword>
<comment type="caution">
    <text evidence="27">The sequence shown here is derived from an EMBL/GenBank/DDBJ whole genome shotgun (WGS) entry which is preliminary data.</text>
</comment>
<dbReference type="Gene3D" id="3.40.1190.10">
    <property type="entry name" value="Mur-like, catalytic domain"/>
    <property type="match status" value="1"/>
</dbReference>
<dbReference type="Proteomes" id="UP000536746">
    <property type="component" value="Unassembled WGS sequence"/>
</dbReference>
<evidence type="ECO:0000256" key="13">
    <source>
        <dbReference type="ARBA" id="ARBA00022840"/>
    </source>
</evidence>
<keyword evidence="29" id="KW-1185">Reference proteome</keyword>
<dbReference type="EMBL" id="NJGU01000001">
    <property type="protein sequence ID" value="OWY31382.1"/>
    <property type="molecule type" value="Genomic_DNA"/>
</dbReference>
<dbReference type="NCBIfam" id="NF008101">
    <property type="entry name" value="PRK10846.1"/>
    <property type="match status" value="1"/>
</dbReference>
<evidence type="ECO:0000259" key="24">
    <source>
        <dbReference type="Pfam" id="PF02875"/>
    </source>
</evidence>
<evidence type="ECO:0000313" key="28">
    <source>
        <dbReference type="Proteomes" id="UP000197596"/>
    </source>
</evidence>
<evidence type="ECO:0000256" key="18">
    <source>
        <dbReference type="ARBA" id="ARBA00032510"/>
    </source>
</evidence>
<comment type="subunit">
    <text evidence="6">Monomer.</text>
</comment>
<dbReference type="InterPro" id="IPR004101">
    <property type="entry name" value="Mur_ligase_C"/>
</dbReference>
<dbReference type="PANTHER" id="PTHR11136:SF0">
    <property type="entry name" value="DIHYDROFOLATE SYNTHETASE-RELATED"/>
    <property type="match status" value="1"/>
</dbReference>
<evidence type="ECO:0000256" key="15">
    <source>
        <dbReference type="ARBA" id="ARBA00022909"/>
    </source>
</evidence>
<name>A0A246WWL4_9BURK</name>
<dbReference type="RefSeq" id="WP_079215706.1">
    <property type="nucleotide sequence ID" value="NZ_CP018845.1"/>
</dbReference>
<dbReference type="EC" id="6.3.2.12" evidence="7"/>
<dbReference type="InterPro" id="IPR001645">
    <property type="entry name" value="Folylpolyglutamate_synth"/>
</dbReference>
<dbReference type="Proteomes" id="UP000197596">
    <property type="component" value="Unassembled WGS sequence"/>
</dbReference>
<dbReference type="PIRSF" id="PIRSF001563">
    <property type="entry name" value="Folylpolyglu_synth"/>
    <property type="match status" value="1"/>
</dbReference>
<sequence length="440" mass="48112">MTSQASQTPSTLNEWLALLEQRHFKQIDMGLDRVMQVKEKLDIKFDCPVIMVAGTNGKGSTCAMLESILMRAGYRVGLYIKPHFLHFNERARISGDMASDAQLIAAFNEVEARRIECGEVSLTYFEFTTLAIMKLLADAKQDVVILEVGLGGRLDAVNVVDADVAIVTSIDIDHTEYLGDTREKIGFEKAGIFRPGRVAVCGDPVPPQSLIDHAEKIGADLWLMGRDYNYQGDKQQWAYGGRGMRRNSLAYPSLRGANQILNASAALAALEALREVLPVGAQEVRTGLATVELPGRFQVLPGQPLVILDVAHNPHAAATLAQNLDNMGFHPYTYAVFGSMLDKDIEGVIGHLKDKIDHWCVTDLPLPRAATAQQLKETLLGAGVEPEFRRDAARSIETFDTPAAAYANALSRAGENDRIVVFGSFLTVAGVMQARRPGLH</sequence>
<dbReference type="NCBIfam" id="TIGR01499">
    <property type="entry name" value="folC"/>
    <property type="match status" value="1"/>
</dbReference>
<feature type="domain" description="Mur ligase C-terminal" evidence="24">
    <location>
        <begin position="295"/>
        <end position="425"/>
    </location>
</feature>
<dbReference type="InterPro" id="IPR013221">
    <property type="entry name" value="Mur_ligase_cen"/>
</dbReference>
<evidence type="ECO:0000256" key="2">
    <source>
        <dbReference type="ARBA" id="ARBA00002714"/>
    </source>
</evidence>
<dbReference type="GO" id="GO:0005524">
    <property type="term" value="F:ATP binding"/>
    <property type="evidence" value="ECO:0007669"/>
    <property type="project" value="UniProtKB-KW"/>
</dbReference>
<comment type="catalytic activity">
    <reaction evidence="20">
        <text>10-formyltetrahydrofolyl-(gamma-L-Glu)(n) + L-glutamate + ATP = 10-formyltetrahydrofolyl-(gamma-L-Glu)(n+1) + ADP + phosphate + H(+)</text>
        <dbReference type="Rhea" id="RHEA:51904"/>
        <dbReference type="Rhea" id="RHEA-COMP:13088"/>
        <dbReference type="Rhea" id="RHEA-COMP:14300"/>
        <dbReference type="ChEBI" id="CHEBI:15378"/>
        <dbReference type="ChEBI" id="CHEBI:29985"/>
        <dbReference type="ChEBI" id="CHEBI:30616"/>
        <dbReference type="ChEBI" id="CHEBI:43474"/>
        <dbReference type="ChEBI" id="CHEBI:134413"/>
        <dbReference type="ChEBI" id="CHEBI:456216"/>
        <dbReference type="EC" id="6.3.2.17"/>
    </reaction>
</comment>
<dbReference type="GO" id="GO:0046872">
    <property type="term" value="F:metal ion binding"/>
    <property type="evidence" value="ECO:0007669"/>
    <property type="project" value="UniProtKB-KW"/>
</dbReference>
<evidence type="ECO:0000256" key="22">
    <source>
        <dbReference type="ARBA" id="ARBA00049161"/>
    </source>
</evidence>
<evidence type="ECO:0000256" key="11">
    <source>
        <dbReference type="ARBA" id="ARBA00022723"/>
    </source>
</evidence>
<organism evidence="27 28">
    <name type="scientific">Herbaspirillum robiniae</name>
    <dbReference type="NCBI Taxonomy" id="2014887"/>
    <lineage>
        <taxon>Bacteria</taxon>
        <taxon>Pseudomonadati</taxon>
        <taxon>Pseudomonadota</taxon>
        <taxon>Betaproteobacteria</taxon>
        <taxon>Burkholderiales</taxon>
        <taxon>Oxalobacteraceae</taxon>
        <taxon>Herbaspirillum</taxon>
    </lineage>
</organism>
<comment type="function">
    <text evidence="2">Functions in two distinct reactions of the de novo folate biosynthetic pathway. Catalyzes the addition of a glutamate residue to dihydropteroate (7,8-dihydropteroate or H2Pte) to form dihydrofolate (7,8-dihydrofolate monoglutamate or H2Pte-Glu). Also catalyzes successive additions of L-glutamate to tetrahydrofolate or 10-formyltetrahydrofolate or 5,10-methylenetetrahydrofolate, leading to folylpolyglutamate derivatives.</text>
</comment>
<dbReference type="InterPro" id="IPR036565">
    <property type="entry name" value="Mur-like_cat_sf"/>
</dbReference>
<gene>
    <name evidence="26" type="primary">folC</name>
    <name evidence="27" type="ORF">CEJ42_04910</name>
    <name evidence="26" type="ORF">HNO84_06350</name>
</gene>
<keyword evidence="13 23" id="KW-0067">ATP-binding</keyword>
<protein>
    <recommendedName>
        <fullName evidence="9">Dihydrofolate synthase/folylpolyglutamate synthase</fullName>
        <ecNumber evidence="7">6.3.2.12</ecNumber>
        <ecNumber evidence="8">6.3.2.17</ecNumber>
    </recommendedName>
    <alternativeName>
        <fullName evidence="18">Folylpoly-gamma-glutamate synthetase-dihydrofolate synthetase</fullName>
    </alternativeName>
    <alternativeName>
        <fullName evidence="16">Folylpolyglutamate synthetase</fullName>
    </alternativeName>
    <alternativeName>
        <fullName evidence="17">Tetrahydrofolylpolyglutamate synthase</fullName>
    </alternativeName>
</protein>
<dbReference type="InterPro" id="IPR036615">
    <property type="entry name" value="Mur_ligase_C_dom_sf"/>
</dbReference>
<dbReference type="GO" id="GO:0004326">
    <property type="term" value="F:tetrahydrofolylpolyglutamate synthase activity"/>
    <property type="evidence" value="ECO:0007669"/>
    <property type="project" value="UniProtKB-EC"/>
</dbReference>
<dbReference type="SUPFAM" id="SSF53244">
    <property type="entry name" value="MurD-like peptide ligases, peptide-binding domain"/>
    <property type="match status" value="1"/>
</dbReference>
<comment type="cofactor">
    <cofactor evidence="1">
        <name>Mg(2+)</name>
        <dbReference type="ChEBI" id="CHEBI:18420"/>
    </cofactor>
</comment>
<evidence type="ECO:0000256" key="21">
    <source>
        <dbReference type="ARBA" id="ARBA00049035"/>
    </source>
</evidence>
<keyword evidence="14" id="KW-0460">Magnesium</keyword>
<dbReference type="PANTHER" id="PTHR11136">
    <property type="entry name" value="FOLYLPOLYGLUTAMATE SYNTHASE-RELATED"/>
    <property type="match status" value="1"/>
</dbReference>
<reference evidence="27 28" key="1">
    <citation type="submission" date="2017-06" db="EMBL/GenBank/DDBJ databases">
        <title>Herbaspirillum phytohormonus sp. nov., isolated from the root nodule of Robinia pseudoacacia in lead-zinc mine.</title>
        <authorList>
            <person name="Fan M."/>
            <person name="Lin Y."/>
        </authorList>
    </citation>
    <scope>NUCLEOTIDE SEQUENCE [LARGE SCALE GENOMIC DNA]</scope>
    <source>
        <strain evidence="27 28">HZ10</strain>
    </source>
</reference>
<evidence type="ECO:0000256" key="20">
    <source>
        <dbReference type="ARBA" id="ARBA00047808"/>
    </source>
</evidence>
<evidence type="ECO:0000256" key="10">
    <source>
        <dbReference type="ARBA" id="ARBA00022598"/>
    </source>
</evidence>
<dbReference type="FunFam" id="3.40.1190.10:FF:000004">
    <property type="entry name" value="Dihydrofolate synthase/folylpolyglutamate synthase"/>
    <property type="match status" value="1"/>
</dbReference>
<dbReference type="Gene3D" id="3.90.190.20">
    <property type="entry name" value="Mur ligase, C-terminal domain"/>
    <property type="match status" value="1"/>
</dbReference>
<dbReference type="GO" id="GO:0008841">
    <property type="term" value="F:dihydrofolate synthase activity"/>
    <property type="evidence" value="ECO:0007669"/>
    <property type="project" value="UniProtKB-EC"/>
</dbReference>
<dbReference type="Pfam" id="PF02875">
    <property type="entry name" value="Mur_ligase_C"/>
    <property type="match status" value="1"/>
</dbReference>
<evidence type="ECO:0000313" key="29">
    <source>
        <dbReference type="Proteomes" id="UP000536746"/>
    </source>
</evidence>
<comment type="pathway">
    <text evidence="4">Cofactor biosynthesis; tetrahydrofolylpolyglutamate biosynthesis.</text>
</comment>
<dbReference type="EC" id="6.3.2.17" evidence="8"/>
<keyword evidence="12 23" id="KW-0547">Nucleotide-binding</keyword>
<dbReference type="AlphaFoldDB" id="A0A246WWL4"/>
<comment type="catalytic activity">
    <reaction evidence="21">
        <text>(6R)-5,10-methylenetetrahydrofolyl-(gamma-L-Glu)(n) + L-glutamate + ATP = (6R)-5,10-methylenetetrahydrofolyl-(gamma-L-Glu)(n+1) + ADP + phosphate + H(+)</text>
        <dbReference type="Rhea" id="RHEA:51912"/>
        <dbReference type="Rhea" id="RHEA-COMP:13257"/>
        <dbReference type="Rhea" id="RHEA-COMP:13258"/>
        <dbReference type="ChEBI" id="CHEBI:15378"/>
        <dbReference type="ChEBI" id="CHEBI:29985"/>
        <dbReference type="ChEBI" id="CHEBI:30616"/>
        <dbReference type="ChEBI" id="CHEBI:43474"/>
        <dbReference type="ChEBI" id="CHEBI:136572"/>
        <dbReference type="ChEBI" id="CHEBI:456216"/>
        <dbReference type="EC" id="6.3.2.17"/>
    </reaction>
</comment>
<evidence type="ECO:0000256" key="1">
    <source>
        <dbReference type="ARBA" id="ARBA00001946"/>
    </source>
</evidence>
<feature type="domain" description="Mur ligase central" evidence="25">
    <location>
        <begin position="52"/>
        <end position="269"/>
    </location>
</feature>
<dbReference type="GO" id="GO:0046654">
    <property type="term" value="P:tetrahydrofolate biosynthetic process"/>
    <property type="evidence" value="ECO:0007669"/>
    <property type="project" value="UniProtKB-UniPathway"/>
</dbReference>
<reference evidence="26 29" key="2">
    <citation type="journal article" date="2020" name="Front. Plant Sci.">
        <title>Isolation of Rhizosphere Bacteria That Improve Quality and Water Stress Tolerance in Greenhouse Ornamentals.</title>
        <authorList>
            <person name="Nordstedt N.P."/>
            <person name="Jones M.L."/>
        </authorList>
    </citation>
    <scope>NUCLEOTIDE SEQUENCE [LARGE SCALE GENOMIC DNA]</scope>
    <source>
        <strain evidence="26 29">C6C2</strain>
    </source>
</reference>
<evidence type="ECO:0000256" key="4">
    <source>
        <dbReference type="ARBA" id="ARBA00005150"/>
    </source>
</evidence>
<comment type="catalytic activity">
    <reaction evidence="22">
        <text>7,8-dihydropteroate + L-glutamate + ATP = 7,8-dihydrofolate + ADP + phosphate + H(+)</text>
        <dbReference type="Rhea" id="RHEA:23584"/>
        <dbReference type="ChEBI" id="CHEBI:15378"/>
        <dbReference type="ChEBI" id="CHEBI:17839"/>
        <dbReference type="ChEBI" id="CHEBI:29985"/>
        <dbReference type="ChEBI" id="CHEBI:30616"/>
        <dbReference type="ChEBI" id="CHEBI:43474"/>
        <dbReference type="ChEBI" id="CHEBI:57451"/>
        <dbReference type="ChEBI" id="CHEBI:456216"/>
        <dbReference type="EC" id="6.3.2.12"/>
    </reaction>
</comment>
<keyword evidence="11" id="KW-0479">Metal-binding</keyword>
<accession>A0A246WWL4</accession>
<evidence type="ECO:0000259" key="25">
    <source>
        <dbReference type="Pfam" id="PF08245"/>
    </source>
</evidence>
<dbReference type="GO" id="GO:0046656">
    <property type="term" value="P:folic acid biosynthetic process"/>
    <property type="evidence" value="ECO:0007669"/>
    <property type="project" value="UniProtKB-KW"/>
</dbReference>
<evidence type="ECO:0000256" key="19">
    <source>
        <dbReference type="ARBA" id="ARBA00047493"/>
    </source>
</evidence>
<dbReference type="Pfam" id="PF08245">
    <property type="entry name" value="Mur_ligase_M"/>
    <property type="match status" value="1"/>
</dbReference>
<evidence type="ECO:0000313" key="26">
    <source>
        <dbReference type="EMBL" id="NUU01209.1"/>
    </source>
</evidence>